<reference evidence="1" key="1">
    <citation type="journal article" date="2012" name="Nature">
        <title>The oyster genome reveals stress adaptation and complexity of shell formation.</title>
        <authorList>
            <person name="Zhang G."/>
            <person name="Fang X."/>
            <person name="Guo X."/>
            <person name="Li L."/>
            <person name="Luo R."/>
            <person name="Xu F."/>
            <person name="Yang P."/>
            <person name="Zhang L."/>
            <person name="Wang X."/>
            <person name="Qi H."/>
            <person name="Xiong Z."/>
            <person name="Que H."/>
            <person name="Xie Y."/>
            <person name="Holland P.W."/>
            <person name="Paps J."/>
            <person name="Zhu Y."/>
            <person name="Wu F."/>
            <person name="Chen Y."/>
            <person name="Wang J."/>
            <person name="Peng C."/>
            <person name="Meng J."/>
            <person name="Yang L."/>
            <person name="Liu J."/>
            <person name="Wen B."/>
            <person name="Zhang N."/>
            <person name="Huang Z."/>
            <person name="Zhu Q."/>
            <person name="Feng Y."/>
            <person name="Mount A."/>
            <person name="Hedgecock D."/>
            <person name="Xu Z."/>
            <person name="Liu Y."/>
            <person name="Domazet-Loso T."/>
            <person name="Du Y."/>
            <person name="Sun X."/>
            <person name="Zhang S."/>
            <person name="Liu B."/>
            <person name="Cheng P."/>
            <person name="Jiang X."/>
            <person name="Li J."/>
            <person name="Fan D."/>
            <person name="Wang W."/>
            <person name="Fu W."/>
            <person name="Wang T."/>
            <person name="Wang B."/>
            <person name="Zhang J."/>
            <person name="Peng Z."/>
            <person name="Li Y."/>
            <person name="Li N."/>
            <person name="Wang J."/>
            <person name="Chen M."/>
            <person name="He Y."/>
            <person name="Tan F."/>
            <person name="Song X."/>
            <person name="Zheng Q."/>
            <person name="Huang R."/>
            <person name="Yang H."/>
            <person name="Du X."/>
            <person name="Chen L."/>
            <person name="Yang M."/>
            <person name="Gaffney P.M."/>
            <person name="Wang S."/>
            <person name="Luo L."/>
            <person name="She Z."/>
            <person name="Ming Y."/>
            <person name="Huang W."/>
            <person name="Zhang S."/>
            <person name="Huang B."/>
            <person name="Zhang Y."/>
            <person name="Qu T."/>
            <person name="Ni P."/>
            <person name="Miao G."/>
            <person name="Wang J."/>
            <person name="Wang Q."/>
            <person name="Steinberg C.E."/>
            <person name="Wang H."/>
            <person name="Li N."/>
            <person name="Qian L."/>
            <person name="Zhang G."/>
            <person name="Li Y."/>
            <person name="Yang H."/>
            <person name="Liu X."/>
            <person name="Wang J."/>
            <person name="Yin Y."/>
            <person name="Wang J."/>
        </authorList>
    </citation>
    <scope>NUCLEOTIDE SEQUENCE [LARGE SCALE GENOMIC DNA]</scope>
    <source>
        <strain evidence="1">05x7-T-G4-1.051#20</strain>
    </source>
</reference>
<dbReference type="Gene3D" id="2.70.70.10">
    <property type="entry name" value="Glucose Permease (Domain IIA)"/>
    <property type="match status" value="1"/>
</dbReference>
<dbReference type="HOGENOM" id="CLU_264946_0_0_1"/>
<dbReference type="InParanoid" id="K1Q560"/>
<proteinExistence type="predicted"/>
<dbReference type="GO" id="GO:0016323">
    <property type="term" value="C:basolateral plasma membrane"/>
    <property type="evidence" value="ECO:0007669"/>
    <property type="project" value="TreeGrafter"/>
</dbReference>
<dbReference type="InterPro" id="IPR011030">
    <property type="entry name" value="Lipovitellin_superhlx_dom"/>
</dbReference>
<dbReference type="PANTHER" id="PTHR13024:SF0">
    <property type="entry name" value="MICROSOMAL TRIACYLGLYCEROL TRANSFER PROTEIN"/>
    <property type="match status" value="1"/>
</dbReference>
<organism evidence="1">
    <name type="scientific">Magallana gigas</name>
    <name type="common">Pacific oyster</name>
    <name type="synonym">Crassostrea gigas</name>
    <dbReference type="NCBI Taxonomy" id="29159"/>
    <lineage>
        <taxon>Eukaryota</taxon>
        <taxon>Metazoa</taxon>
        <taxon>Spiralia</taxon>
        <taxon>Lophotrochozoa</taxon>
        <taxon>Mollusca</taxon>
        <taxon>Bivalvia</taxon>
        <taxon>Autobranchia</taxon>
        <taxon>Pteriomorphia</taxon>
        <taxon>Ostreida</taxon>
        <taxon>Ostreoidea</taxon>
        <taxon>Ostreidae</taxon>
        <taxon>Magallana</taxon>
    </lineage>
</organism>
<dbReference type="EMBL" id="JH815877">
    <property type="protein sequence ID" value="EKC29013.1"/>
    <property type="molecule type" value="Genomic_DNA"/>
</dbReference>
<dbReference type="GO" id="GO:0042157">
    <property type="term" value="P:lipoprotein metabolic process"/>
    <property type="evidence" value="ECO:0007669"/>
    <property type="project" value="TreeGrafter"/>
</dbReference>
<sequence length="1260" mass="141255">MFPLRLDLQETYKCTTDLLRFSFVISSRGVVNHVFHPRREDEEVVAIKKGLASIFAAKLHEEGETMVYHDYLRTIHSVLIEENFTSPKTPHGFNPLHGMRKVKAVNEFSTTGSPGTAVCFLNIVNQLKKLPDKEVERLAHFYFDILQTTTDKYKKAKENMVDAFGAMSTDLSERILAEKIMLSSSPDANLVKRILTHVATNDKIPSEVMMKALEDAVFHQEKYPAAFYAKDTHSRCMLALGAVSHKLMKEGKAEKARKIINKMHANLGLHDPWEYRVKRAAMTTREKEEYDLNKVILLETLGNARLDESYDFILSHINSTNSPWIKRAGCHALRHFDHEHAANTLLYAALYDEDQSVRYEASLLYMAHPKGKMIAPMNVRETTVFDNYTMMEYPYDNGVDVIGLTSSHQRSRRSVWDGLKFRLEAPSVDWRKHIGTTDIGASFGVIMMNLLDLAIAPTQGHLKVRVHDEAYARVHVGILGVNFDFFVARVCFKGGTEYNINILQGNEMKKIIDMASNFSKKLKEIVEGIIAGVDLFRRLISGNISLKKIVDDLVMAVTSIPQKVSNLVEKASQALAVIGQYDPEDLPPEFKATINFVHKVSKLFSDIKVDVMGFVNAVEQSINVVIPHQVNAIYESIKDIINGFSKILKNPKEALGNIGKGVFTYETDFVFIDEKPYWFDVERLLVEYQPLAEEAFASLKNVGNKWTHEKIEASEDIVKKFTKGKMTLNDLRQEAVQSLETVQALLMDPFNDILGLADNFLVAPFAGSITVDPTDSHTVIIGSEGGSLRGITVYITNIEPNSTIDTEEGRSVASGQPIGTVTGSECDNHIHLAMFKNGGTYIDPTKYIESLIPTIPTWKQICDDYKLVFMNYTIVAGFIVGSDGEKEVNKDPTLTNTEEANPITDIDDSSGGPVSAFTGNDCPAKIDVQKNLPAAVRDMVKCEQPANCWGIDCCLQLTFNIPLGDTKITRNITFWFKLDPCDFSLDIDFSLSEWMREKSLDLNEQLAEGAVMLLLDQLNLTDFFQRPKCDRTRAPYIPSIQGIHNECPKTIAFLPSQIPDPMSCHIPDYCTGVECCADIPVLGLGLHVSVFLDLDKLELRIGLETAKETIKLNDYVWGEVKTIVVADGLIKLRLSVKPITNENVYVFNVHASVCLNGGDCSIDIPILSNTRLPTIIAINTEESKNCPLDWVVLPEITSDKVRCGLSSNCTRIDCCVDFSLLKLKLHFFLHFDRCNYVISGGIEKKTFSYGLLDFNSLWGK</sequence>
<gene>
    <name evidence="1" type="ORF">CGI_10004423</name>
</gene>
<dbReference type="AlphaFoldDB" id="K1Q560"/>
<protein>
    <submittedName>
        <fullName evidence="1">Uncharacterized protein</fullName>
    </submittedName>
</protein>
<dbReference type="GO" id="GO:0005548">
    <property type="term" value="F:phospholipid transporter activity"/>
    <property type="evidence" value="ECO:0007669"/>
    <property type="project" value="InterPro"/>
</dbReference>
<evidence type="ECO:0000313" key="1">
    <source>
        <dbReference type="EMBL" id="EKC29013.1"/>
    </source>
</evidence>
<dbReference type="GO" id="GO:0005783">
    <property type="term" value="C:endoplasmic reticulum"/>
    <property type="evidence" value="ECO:0007669"/>
    <property type="project" value="TreeGrafter"/>
</dbReference>
<dbReference type="InterPro" id="IPR039988">
    <property type="entry name" value="MTTP"/>
</dbReference>
<dbReference type="SUPFAM" id="SSF48431">
    <property type="entry name" value="Lipovitellin-phosvitin complex, superhelical domain"/>
    <property type="match status" value="1"/>
</dbReference>
<dbReference type="GO" id="GO:0005794">
    <property type="term" value="C:Golgi apparatus"/>
    <property type="evidence" value="ECO:0007669"/>
    <property type="project" value="TreeGrafter"/>
</dbReference>
<dbReference type="PANTHER" id="PTHR13024">
    <property type="entry name" value="MICROSOMAL TRIGLYCERIDE TRANSFER PROTEIN, LARGE SUBUNIT"/>
    <property type="match status" value="1"/>
</dbReference>
<accession>K1Q560</accession>
<dbReference type="Gene3D" id="1.25.10.20">
    <property type="entry name" value="Vitellinogen, superhelical"/>
    <property type="match status" value="1"/>
</dbReference>
<dbReference type="InterPro" id="IPR011055">
    <property type="entry name" value="Dup_hybrid_motif"/>
</dbReference>
<name>K1Q560_MAGGI</name>